<feature type="coiled-coil region" evidence="1">
    <location>
        <begin position="113"/>
        <end position="178"/>
    </location>
</feature>
<dbReference type="Proteomes" id="UP000011991">
    <property type="component" value="Unassembled WGS sequence"/>
</dbReference>
<feature type="region of interest" description="Disordered" evidence="2">
    <location>
        <begin position="476"/>
        <end position="501"/>
    </location>
</feature>
<proteinExistence type="predicted"/>
<dbReference type="PATRIC" id="fig|1265738.3.peg.4896"/>
<keyword evidence="4" id="KW-1185">Reference proteome</keyword>
<name>M5RGC3_9BACT</name>
<evidence type="ECO:0000313" key="3">
    <source>
        <dbReference type="EMBL" id="EMI18186.1"/>
    </source>
</evidence>
<feature type="coiled-coil region" evidence="1">
    <location>
        <begin position="22"/>
        <end position="56"/>
    </location>
</feature>
<organism evidence="3 4">
    <name type="scientific">Rhodopirellula maiorica SM1</name>
    <dbReference type="NCBI Taxonomy" id="1265738"/>
    <lineage>
        <taxon>Bacteria</taxon>
        <taxon>Pseudomonadati</taxon>
        <taxon>Planctomycetota</taxon>
        <taxon>Planctomycetia</taxon>
        <taxon>Pirellulales</taxon>
        <taxon>Pirellulaceae</taxon>
        <taxon>Novipirellula</taxon>
    </lineage>
</organism>
<protein>
    <submittedName>
        <fullName evidence="3">Uncharacterized protein</fullName>
    </submittedName>
</protein>
<gene>
    <name evidence="3" type="ORF">RMSM_04877</name>
</gene>
<comment type="caution">
    <text evidence="3">The sequence shown here is derived from an EMBL/GenBank/DDBJ whole genome shotgun (WGS) entry which is preliminary data.</text>
</comment>
<sequence length="501" mass="57846">MSVGSASLQGFPAMPISGPVVHRQLIEAYANAQTRLEQERQRISSSKGERENLEDHRGDALVELAEHYLPELSLDAIRETWSEVRSSVADVLMRKEDHRRRVRDSLAHANQNREQREAELMTINVELDAAREAEQEIADQVEQRLRESDEFVRLSDRAAVAEAALERAEANLQEIDQDAARKLPAYDSSALFRYLYDERFGTEQYTKRGFTRRADRWLAKFINYQQARKSYEFLKQTPEKMREIIAADRQAFDTVMNELERHRDEVARKLGLQAKFSERQHLEAKRESKLQVLNEVTESTHAIERELTELDDSRGPYYREAISIFRGMLEKTDSRELRERAKETPELTDDQIVARLAGVELEIDELEKTVETRRDSLVHMQAMMDALGQVIQRFRALQFDSSRSQFVGTLDVLDDLYRARDVSDVNGLWERIRSAQRWGPTAAEKITQAATHPMSQVLINAMAHAAGGAMQAHARRAGQRRGRNRVMWDSDDSSGDHRRRR</sequence>
<reference evidence="3 4" key="1">
    <citation type="journal article" date="2013" name="Mar. Genomics">
        <title>Expression of sulfatases in Rhodopirellula baltica and the diversity of sulfatases in the genus Rhodopirellula.</title>
        <authorList>
            <person name="Wegner C.E."/>
            <person name="Richter-Heitmann T."/>
            <person name="Klindworth A."/>
            <person name="Klockow C."/>
            <person name="Richter M."/>
            <person name="Achstetter T."/>
            <person name="Glockner F.O."/>
            <person name="Harder J."/>
        </authorList>
    </citation>
    <scope>NUCLEOTIDE SEQUENCE [LARGE SCALE GENOMIC DNA]</scope>
    <source>
        <strain evidence="3 4">SM1</strain>
    </source>
</reference>
<dbReference type="AlphaFoldDB" id="M5RGC3"/>
<keyword evidence="1" id="KW-0175">Coiled coil</keyword>
<evidence type="ECO:0000256" key="2">
    <source>
        <dbReference type="SAM" id="MobiDB-lite"/>
    </source>
</evidence>
<accession>M5RGC3</accession>
<evidence type="ECO:0000313" key="4">
    <source>
        <dbReference type="Proteomes" id="UP000011991"/>
    </source>
</evidence>
<dbReference type="EMBL" id="ANOG01000697">
    <property type="protein sequence ID" value="EMI18186.1"/>
    <property type="molecule type" value="Genomic_DNA"/>
</dbReference>
<evidence type="ECO:0000256" key="1">
    <source>
        <dbReference type="SAM" id="Coils"/>
    </source>
</evidence>